<feature type="binding site" evidence="14">
    <location>
        <position position="200"/>
    </location>
    <ligand>
        <name>ATP</name>
        <dbReference type="ChEBI" id="CHEBI:30616"/>
    </ligand>
</feature>
<reference evidence="18 19" key="1">
    <citation type="submission" date="2021-03" db="EMBL/GenBank/DDBJ databases">
        <authorList>
            <person name="King G.J."/>
            <person name="Bancroft I."/>
            <person name="Baten A."/>
            <person name="Bloomfield J."/>
            <person name="Borpatragohain P."/>
            <person name="He Z."/>
            <person name="Irish N."/>
            <person name="Irwin J."/>
            <person name="Liu K."/>
            <person name="Mauleon R.P."/>
            <person name="Moore J."/>
            <person name="Morris R."/>
            <person name="Ostergaard L."/>
            <person name="Wang B."/>
            <person name="Wells R."/>
        </authorList>
    </citation>
    <scope>NUCLEOTIDE SEQUENCE [LARGE SCALE GENOMIC DNA]</scope>
    <source>
        <strain evidence="18">R-o-18</strain>
        <tissue evidence="18">Leaf</tissue>
    </source>
</reference>
<feature type="compositionally biased region" description="Basic and acidic residues" evidence="15">
    <location>
        <begin position="448"/>
        <end position="480"/>
    </location>
</feature>
<feature type="transmembrane region" description="Helical" evidence="16">
    <location>
        <begin position="796"/>
        <end position="822"/>
    </location>
</feature>
<feature type="non-terminal residue" evidence="18">
    <location>
        <position position="1"/>
    </location>
</feature>
<keyword evidence="3" id="KW-0723">Serine/threonine-protein kinase</keyword>
<evidence type="ECO:0000256" key="15">
    <source>
        <dbReference type="SAM" id="MobiDB-lite"/>
    </source>
</evidence>
<dbReference type="Gene3D" id="1.10.510.10">
    <property type="entry name" value="Transferase(Phosphotransferase) domain 1"/>
    <property type="match status" value="1"/>
</dbReference>
<keyword evidence="11 16" id="KW-0472">Membrane</keyword>
<evidence type="ECO:0000256" key="4">
    <source>
        <dbReference type="ARBA" id="ARBA00022553"/>
    </source>
</evidence>
<dbReference type="Proteomes" id="UP000823674">
    <property type="component" value="Chromosome A02"/>
</dbReference>
<keyword evidence="10 16" id="KW-1133">Transmembrane helix</keyword>
<feature type="transmembrane region" description="Helical" evidence="16">
    <location>
        <begin position="914"/>
        <end position="936"/>
    </location>
</feature>
<evidence type="ECO:0000256" key="8">
    <source>
        <dbReference type="ARBA" id="ARBA00022777"/>
    </source>
</evidence>
<dbReference type="EC" id="2.7.11.1" evidence="2"/>
<evidence type="ECO:0000256" key="13">
    <source>
        <dbReference type="ARBA" id="ARBA00048679"/>
    </source>
</evidence>
<evidence type="ECO:0000256" key="9">
    <source>
        <dbReference type="ARBA" id="ARBA00022840"/>
    </source>
</evidence>
<keyword evidence="4" id="KW-0597">Phosphoprotein</keyword>
<dbReference type="InterPro" id="IPR011009">
    <property type="entry name" value="Kinase-like_dom_sf"/>
</dbReference>
<evidence type="ECO:0000256" key="12">
    <source>
        <dbReference type="ARBA" id="ARBA00047899"/>
    </source>
</evidence>
<keyword evidence="7 14" id="KW-0547">Nucleotide-binding</keyword>
<feature type="domain" description="Protein kinase" evidence="17">
    <location>
        <begin position="171"/>
        <end position="429"/>
    </location>
</feature>
<evidence type="ECO:0000256" key="2">
    <source>
        <dbReference type="ARBA" id="ARBA00012513"/>
    </source>
</evidence>
<protein>
    <recommendedName>
        <fullName evidence="2">non-specific serine/threonine protein kinase</fullName>
        <ecNumber evidence="2">2.7.11.1</ecNumber>
    </recommendedName>
</protein>
<evidence type="ECO:0000256" key="1">
    <source>
        <dbReference type="ARBA" id="ARBA00004167"/>
    </source>
</evidence>
<gene>
    <name evidence="18" type="primary">A02p008750.1_BraROA</name>
    <name evidence="18" type="ORF">IGI04_004983</name>
</gene>
<feature type="compositionally biased region" description="Polar residues" evidence="15">
    <location>
        <begin position="130"/>
        <end position="139"/>
    </location>
</feature>
<keyword evidence="6 16" id="KW-0812">Transmembrane</keyword>
<dbReference type="PANTHER" id="PTHR47984">
    <property type="entry name" value="OS01G0323000 PROTEIN"/>
    <property type="match status" value="1"/>
</dbReference>
<dbReference type="InterPro" id="IPR053937">
    <property type="entry name" value="GOST_TM"/>
</dbReference>
<keyword evidence="9 14" id="KW-0067">ATP-binding</keyword>
<dbReference type="InterPro" id="IPR054103">
    <property type="entry name" value="CAND6-7_N"/>
</dbReference>
<organism evidence="18 19">
    <name type="scientific">Brassica rapa subsp. trilocularis</name>
    <dbReference type="NCBI Taxonomy" id="1813537"/>
    <lineage>
        <taxon>Eukaryota</taxon>
        <taxon>Viridiplantae</taxon>
        <taxon>Streptophyta</taxon>
        <taxon>Embryophyta</taxon>
        <taxon>Tracheophyta</taxon>
        <taxon>Spermatophyta</taxon>
        <taxon>Magnoliopsida</taxon>
        <taxon>eudicotyledons</taxon>
        <taxon>Gunneridae</taxon>
        <taxon>Pentapetalae</taxon>
        <taxon>rosids</taxon>
        <taxon>malvids</taxon>
        <taxon>Brassicales</taxon>
        <taxon>Brassicaceae</taxon>
        <taxon>Brassiceae</taxon>
        <taxon>Brassica</taxon>
    </lineage>
</organism>
<dbReference type="EMBL" id="JADBGQ010000002">
    <property type="protein sequence ID" value="KAG5408664.1"/>
    <property type="molecule type" value="Genomic_DNA"/>
</dbReference>
<dbReference type="Pfam" id="PF06814">
    <property type="entry name" value="GOST_TM"/>
    <property type="match status" value="1"/>
</dbReference>
<evidence type="ECO:0000313" key="18">
    <source>
        <dbReference type="EMBL" id="KAG5408664.1"/>
    </source>
</evidence>
<evidence type="ECO:0000256" key="6">
    <source>
        <dbReference type="ARBA" id="ARBA00022692"/>
    </source>
</evidence>
<evidence type="ECO:0000256" key="10">
    <source>
        <dbReference type="ARBA" id="ARBA00022989"/>
    </source>
</evidence>
<dbReference type="SMART" id="SM00220">
    <property type="entry name" value="S_TKc"/>
    <property type="match status" value="1"/>
</dbReference>
<feature type="transmembrane region" description="Helical" evidence="16">
    <location>
        <begin position="730"/>
        <end position="748"/>
    </location>
</feature>
<evidence type="ECO:0000313" key="19">
    <source>
        <dbReference type="Proteomes" id="UP000823674"/>
    </source>
</evidence>
<feature type="transmembrane region" description="Helical" evidence="16">
    <location>
        <begin position="865"/>
        <end position="886"/>
    </location>
</feature>
<sequence length="993" mass="112320">RKMGTSLNDTLSQKYSGLELWEIIAILLSAIFIIVLAISLYLTFRKKTSKPSSKQTPLSLHIPPSVPEDIKEIRVDEVEVSSSNGYPSISEKFSHKQPEKETLAVAPESENGGNSSRSGSFNHSEKKDGSSVSSANPLTAPSPLSGLPEFSHLGWGHWFTLRDLQTATNHFSRDGIIGDGGYGVVYRGSLVNGTPVAVKKLLNNLGQADKDFRVEVEAIGHVRHKNLVRLLGYCMEGTQRMLVYEYVNNGNLEQWLRGDNQNHEYLTWEARLKILIGTAKALAYLHEAIEPKVVHRDIKSSNILIDDKFNSKISDFGLAKLLGGDKGFITTRVMGTFGYVAPEYANSGLLNEKSDVYSYGVVLLEAITGRYPVDYARPPPEVHLVEWMKMMVQQRRSEEVIDPNLNTKPSTSVLKRTLLTALRCVDPLYEKRPRMSQVARMLESEEYPIPREDRRRRRSENGTARDSDPPRNSTDTDRTQEALCEASPVSSLDLLCYVIFLLLQRVCLCVHCLVLVITSHLLEDLYKPKNQIRRRLLDPAPNTFFLLIDLKMTKTPLTVVLLFFLLIISAVVPPSTAEIKSLVISSDARPMILFEKFGFTHTGHVTVSVSSVSVVSTSPDPNPDPSRLGFFLLSEESLLQVLLEIQQNARFCVLDSHYVTHLFTFRDLSPPPNSRFNHSYPVTSPNEYSLFFANCAPETKVSMAVRTEMYNKDPNGSKDYLPAGSTQLPSLYSFFFLCYATFLGYWGYTCYTNKRVVHRIHLLMAGLLLIKSLNLICAAEDKHYVKITGTPHGWDILFYIFQFIRVVLLFTVIILIGTGWSFLKPFLQEKEKNVLMIVIPLQVLANIASIVIGETGPFIKDWVTWNQVFLLVDIICCCAIIFPIVWSIRALRETSKTDGKAARNLSKLTLFRQFYIVVIGYLYFTRIVVFALKTIAAYKYQWVSFAAEEIVSLVFYVIMFYMFRPEEKNEYFAVADDEEEAAAIALRDDEFEL</sequence>
<dbReference type="PROSITE" id="PS50011">
    <property type="entry name" value="PROTEIN_KINASE_DOM"/>
    <property type="match status" value="1"/>
</dbReference>
<comment type="catalytic activity">
    <reaction evidence="12">
        <text>L-threonyl-[protein] + ATP = O-phospho-L-threonyl-[protein] + ADP + H(+)</text>
        <dbReference type="Rhea" id="RHEA:46608"/>
        <dbReference type="Rhea" id="RHEA-COMP:11060"/>
        <dbReference type="Rhea" id="RHEA-COMP:11605"/>
        <dbReference type="ChEBI" id="CHEBI:15378"/>
        <dbReference type="ChEBI" id="CHEBI:30013"/>
        <dbReference type="ChEBI" id="CHEBI:30616"/>
        <dbReference type="ChEBI" id="CHEBI:61977"/>
        <dbReference type="ChEBI" id="CHEBI:456216"/>
        <dbReference type="EC" id="2.7.11.1"/>
    </reaction>
</comment>
<feature type="transmembrane region" description="Helical" evidence="16">
    <location>
        <begin position="20"/>
        <end position="44"/>
    </location>
</feature>
<evidence type="ECO:0000256" key="7">
    <source>
        <dbReference type="ARBA" id="ARBA00022741"/>
    </source>
</evidence>
<dbReference type="PROSITE" id="PS00108">
    <property type="entry name" value="PROTEIN_KINASE_ST"/>
    <property type="match status" value="1"/>
</dbReference>
<dbReference type="PROSITE" id="PS00107">
    <property type="entry name" value="PROTEIN_KINASE_ATP"/>
    <property type="match status" value="1"/>
</dbReference>
<dbReference type="SUPFAM" id="SSF56112">
    <property type="entry name" value="Protein kinase-like (PK-like)"/>
    <property type="match status" value="1"/>
</dbReference>
<dbReference type="Pfam" id="PF21904">
    <property type="entry name" value="CAND6-7_N"/>
    <property type="match status" value="1"/>
</dbReference>
<dbReference type="InterPro" id="IPR008271">
    <property type="entry name" value="Ser/Thr_kinase_AS"/>
</dbReference>
<evidence type="ECO:0000256" key="5">
    <source>
        <dbReference type="ARBA" id="ARBA00022679"/>
    </source>
</evidence>
<evidence type="ECO:0000256" key="11">
    <source>
        <dbReference type="ARBA" id="ARBA00023136"/>
    </source>
</evidence>
<dbReference type="Gene3D" id="3.30.200.20">
    <property type="entry name" value="Phosphorylase Kinase, domain 1"/>
    <property type="match status" value="1"/>
</dbReference>
<dbReference type="InterPro" id="IPR052232">
    <property type="entry name" value="RLK_Ser/Thr-Kinase"/>
</dbReference>
<feature type="transmembrane region" description="Helical" evidence="16">
    <location>
        <begin position="834"/>
        <end position="853"/>
    </location>
</feature>
<feature type="transmembrane region" description="Helical" evidence="16">
    <location>
        <begin position="543"/>
        <end position="572"/>
    </location>
</feature>
<dbReference type="InterPro" id="IPR017441">
    <property type="entry name" value="Protein_kinase_ATP_BS"/>
</dbReference>
<evidence type="ECO:0000259" key="17">
    <source>
        <dbReference type="PROSITE" id="PS50011"/>
    </source>
</evidence>
<proteinExistence type="predicted"/>
<keyword evidence="5" id="KW-0808">Transferase</keyword>
<evidence type="ECO:0000256" key="14">
    <source>
        <dbReference type="PROSITE-ProRule" id="PRU10141"/>
    </source>
</evidence>
<feature type="transmembrane region" description="Helical" evidence="16">
    <location>
        <begin position="760"/>
        <end position="776"/>
    </location>
</feature>
<dbReference type="CDD" id="cd14066">
    <property type="entry name" value="STKc_IRAK"/>
    <property type="match status" value="1"/>
</dbReference>
<accession>A0ABQ7NCR8</accession>
<feature type="transmembrane region" description="Helical" evidence="16">
    <location>
        <begin position="942"/>
        <end position="963"/>
    </location>
</feature>
<comment type="catalytic activity">
    <reaction evidence="13">
        <text>L-seryl-[protein] + ATP = O-phospho-L-seryl-[protein] + ADP + H(+)</text>
        <dbReference type="Rhea" id="RHEA:17989"/>
        <dbReference type="Rhea" id="RHEA-COMP:9863"/>
        <dbReference type="Rhea" id="RHEA-COMP:11604"/>
        <dbReference type="ChEBI" id="CHEBI:15378"/>
        <dbReference type="ChEBI" id="CHEBI:29999"/>
        <dbReference type="ChEBI" id="CHEBI:30616"/>
        <dbReference type="ChEBI" id="CHEBI:83421"/>
        <dbReference type="ChEBI" id="CHEBI:456216"/>
        <dbReference type="EC" id="2.7.11.1"/>
    </reaction>
</comment>
<comment type="caution">
    <text evidence="18">The sequence shown here is derived from an EMBL/GenBank/DDBJ whole genome shotgun (WGS) entry which is preliminary data.</text>
</comment>
<keyword evidence="19" id="KW-1185">Reference proteome</keyword>
<dbReference type="PANTHER" id="PTHR47984:SF17">
    <property type="entry name" value="PROTEIN KINASE DOMAIN-CONTAINING PROTEIN"/>
    <property type="match status" value="1"/>
</dbReference>
<feature type="compositionally biased region" description="Low complexity" evidence="15">
    <location>
        <begin position="108"/>
        <end position="122"/>
    </location>
</feature>
<evidence type="ECO:0000256" key="16">
    <source>
        <dbReference type="SAM" id="Phobius"/>
    </source>
</evidence>
<name>A0ABQ7NCR8_BRACM</name>
<dbReference type="InterPro" id="IPR000719">
    <property type="entry name" value="Prot_kinase_dom"/>
</dbReference>
<feature type="region of interest" description="Disordered" evidence="15">
    <location>
        <begin position="440"/>
        <end position="480"/>
    </location>
</feature>
<comment type="subcellular location">
    <subcellularLocation>
        <location evidence="1">Membrane</location>
        <topology evidence="1">Single-pass membrane protein</topology>
    </subcellularLocation>
</comment>
<evidence type="ECO:0000256" key="3">
    <source>
        <dbReference type="ARBA" id="ARBA00022527"/>
    </source>
</evidence>
<feature type="region of interest" description="Disordered" evidence="15">
    <location>
        <begin position="104"/>
        <end position="140"/>
    </location>
</feature>
<dbReference type="Pfam" id="PF00069">
    <property type="entry name" value="Pkinase"/>
    <property type="match status" value="1"/>
</dbReference>
<keyword evidence="8" id="KW-0418">Kinase</keyword>